<dbReference type="PROSITE" id="PS51257">
    <property type="entry name" value="PROKAR_LIPOPROTEIN"/>
    <property type="match status" value="1"/>
</dbReference>
<feature type="transmembrane region" description="Helical" evidence="1">
    <location>
        <begin position="88"/>
        <end position="108"/>
    </location>
</feature>
<feature type="transmembrane region" description="Helical" evidence="1">
    <location>
        <begin position="12"/>
        <end position="39"/>
    </location>
</feature>
<gene>
    <name evidence="2" type="ORF">C1I63_02650</name>
</gene>
<dbReference type="AlphaFoldDB" id="A0A2T4UQQ5"/>
<organism evidence="2 3">
    <name type="scientific">Rathayibacter caricis DSM 15933</name>
    <dbReference type="NCBI Taxonomy" id="1328867"/>
    <lineage>
        <taxon>Bacteria</taxon>
        <taxon>Bacillati</taxon>
        <taxon>Actinomycetota</taxon>
        <taxon>Actinomycetes</taxon>
        <taxon>Micrococcales</taxon>
        <taxon>Microbacteriaceae</taxon>
        <taxon>Rathayibacter</taxon>
    </lineage>
</organism>
<dbReference type="Proteomes" id="UP000241085">
    <property type="component" value="Unassembled WGS sequence"/>
</dbReference>
<feature type="transmembrane region" description="Helical" evidence="1">
    <location>
        <begin position="45"/>
        <end position="67"/>
    </location>
</feature>
<evidence type="ECO:0000256" key="1">
    <source>
        <dbReference type="SAM" id="Phobius"/>
    </source>
</evidence>
<reference evidence="2 3" key="1">
    <citation type="submission" date="2018-03" db="EMBL/GenBank/DDBJ databases">
        <title>Bacteriophage NCPPB3778 and a type I-E CRISPR drive the evolution of the US Biological Select Agent, Rathayibacter toxicus.</title>
        <authorList>
            <person name="Davis E.W.II."/>
            <person name="Tabima J.F."/>
            <person name="Weisberg A.J."/>
            <person name="Dantas Lopes L."/>
            <person name="Wiseman M.S."/>
            <person name="Wiseman M.S."/>
            <person name="Pupko T."/>
            <person name="Belcher M.S."/>
            <person name="Sechler A.J."/>
            <person name="Tancos M.A."/>
            <person name="Schroeder B.K."/>
            <person name="Murray T.D."/>
            <person name="Luster D.G."/>
            <person name="Schneider W.L."/>
            <person name="Rogers E."/>
            <person name="Andreote F.D."/>
            <person name="Grunwald N.J."/>
            <person name="Putnam M.L."/>
            <person name="Chang J.H."/>
        </authorList>
    </citation>
    <scope>NUCLEOTIDE SEQUENCE [LARGE SCALE GENOMIC DNA]</scope>
    <source>
        <strain evidence="2 3">DSM 15933</strain>
    </source>
</reference>
<evidence type="ECO:0000313" key="2">
    <source>
        <dbReference type="EMBL" id="PTL71851.1"/>
    </source>
</evidence>
<evidence type="ECO:0000313" key="3">
    <source>
        <dbReference type="Proteomes" id="UP000241085"/>
    </source>
</evidence>
<dbReference type="EMBL" id="PZPL01000001">
    <property type="protein sequence ID" value="PTL71851.1"/>
    <property type="molecule type" value="Genomic_DNA"/>
</dbReference>
<feature type="transmembrane region" description="Helical" evidence="1">
    <location>
        <begin position="166"/>
        <end position="183"/>
    </location>
</feature>
<name>A0A2T4UQQ5_9MICO</name>
<keyword evidence="1" id="KW-0812">Transmembrane</keyword>
<sequence>MRRIPHGLYASLFGVVHLILTTNVLLVIGCLPLVLLLITTDPARSWPLLAAALPLCAPAVRGAFAVFGEHGRGGTRVVRTFWAAWRQGWGRTLALAAGATAVAAIALVDVRFLSTSQIGVVVVPLLLIVVLLVVGTAPVVLVALIEAPGAALPRTLRISLILATRRWHLTLVSLLVLAFQAYLFTLSPALALGVSAAPALYLVWADARYTLLPALPADQPVAA</sequence>
<keyword evidence="1" id="KW-0472">Membrane</keyword>
<protein>
    <submittedName>
        <fullName evidence="2">Ferredoxin-NADPH reductase</fullName>
    </submittedName>
</protein>
<keyword evidence="1" id="KW-1133">Transmembrane helix</keyword>
<accession>A0A2T4UQQ5</accession>
<feature type="transmembrane region" description="Helical" evidence="1">
    <location>
        <begin position="120"/>
        <end position="145"/>
    </location>
</feature>
<proteinExistence type="predicted"/>
<keyword evidence="3" id="KW-1185">Reference proteome</keyword>
<comment type="caution">
    <text evidence="2">The sequence shown here is derived from an EMBL/GenBank/DDBJ whole genome shotgun (WGS) entry which is preliminary data.</text>
</comment>
<dbReference type="RefSeq" id="WP_107573665.1">
    <property type="nucleotide sequence ID" value="NZ_PZPL01000001.1"/>
</dbReference>